<dbReference type="SMART" id="SM00195">
    <property type="entry name" value="DSPc"/>
    <property type="match status" value="1"/>
</dbReference>
<dbReference type="Pfam" id="PF00782">
    <property type="entry name" value="DSPc"/>
    <property type="match status" value="1"/>
</dbReference>
<dbReference type="STRING" id="3076.A0A2P6TII3"/>
<dbReference type="EC" id="3.1.3.48" evidence="2"/>
<evidence type="ECO:0000256" key="3">
    <source>
        <dbReference type="ARBA" id="ARBA00022801"/>
    </source>
</evidence>
<dbReference type="AlphaFoldDB" id="A0A2P6TII3"/>
<dbReference type="CDD" id="cd14498">
    <property type="entry name" value="DSP"/>
    <property type="match status" value="1"/>
</dbReference>
<dbReference type="InterPro" id="IPR016130">
    <property type="entry name" value="Tyr_Pase_AS"/>
</dbReference>
<dbReference type="GO" id="GO:0043409">
    <property type="term" value="P:negative regulation of MAPK cascade"/>
    <property type="evidence" value="ECO:0007669"/>
    <property type="project" value="TreeGrafter"/>
</dbReference>
<feature type="domain" description="Tyrosine-protein phosphatase" evidence="5">
    <location>
        <begin position="82"/>
        <end position="227"/>
    </location>
</feature>
<comment type="caution">
    <text evidence="7">The sequence shown here is derived from an EMBL/GenBank/DDBJ whole genome shotgun (WGS) entry which is preliminary data.</text>
</comment>
<dbReference type="GO" id="GO:0033550">
    <property type="term" value="F:MAP kinase tyrosine phosphatase activity"/>
    <property type="evidence" value="ECO:0007669"/>
    <property type="project" value="TreeGrafter"/>
</dbReference>
<dbReference type="EMBL" id="LHPG02000015">
    <property type="protein sequence ID" value="PRW34102.1"/>
    <property type="molecule type" value="Genomic_DNA"/>
</dbReference>
<protein>
    <recommendedName>
        <fullName evidence="2">protein-tyrosine-phosphatase</fullName>
        <ecNumber evidence="2">3.1.3.48</ecNumber>
    </recommendedName>
</protein>
<dbReference type="Proteomes" id="UP000239899">
    <property type="component" value="Unassembled WGS sequence"/>
</dbReference>
<dbReference type="InterPro" id="IPR020422">
    <property type="entry name" value="TYR_PHOSPHATASE_DUAL_dom"/>
</dbReference>
<evidence type="ECO:0000313" key="7">
    <source>
        <dbReference type="EMBL" id="PRW34102.1"/>
    </source>
</evidence>
<dbReference type="InterPro" id="IPR029021">
    <property type="entry name" value="Prot-tyrosine_phosphatase-like"/>
</dbReference>
<dbReference type="PANTHER" id="PTHR10159">
    <property type="entry name" value="DUAL SPECIFICITY PROTEIN PHOSPHATASE"/>
    <property type="match status" value="1"/>
</dbReference>
<reference evidence="7 8" key="1">
    <citation type="journal article" date="2018" name="Plant J.">
        <title>Genome sequences of Chlorella sorokiniana UTEX 1602 and Micractinium conductrix SAG 241.80: implications to maltose excretion by a green alga.</title>
        <authorList>
            <person name="Arriola M.B."/>
            <person name="Velmurugan N."/>
            <person name="Zhang Y."/>
            <person name="Plunkett M.H."/>
            <person name="Hondzo H."/>
            <person name="Barney B.M."/>
        </authorList>
    </citation>
    <scope>NUCLEOTIDE SEQUENCE [LARGE SCALE GENOMIC DNA]</scope>
    <source>
        <strain evidence="8">UTEX 1602</strain>
    </source>
</reference>
<dbReference type="PANTHER" id="PTHR10159:SF519">
    <property type="entry name" value="DUAL SPECIFICITY PROTEIN PHOSPHATASE MPK3"/>
    <property type="match status" value="1"/>
</dbReference>
<dbReference type="InterPro" id="IPR000387">
    <property type="entry name" value="Tyr_Pase_dom"/>
</dbReference>
<dbReference type="GO" id="GO:0017017">
    <property type="term" value="F:MAP kinase tyrosine/serine/threonine phosphatase activity"/>
    <property type="evidence" value="ECO:0007669"/>
    <property type="project" value="TreeGrafter"/>
</dbReference>
<sequence>MVSAQPSPARSAYKQQSLVLAEVKAFDRAGLRHVEATRVTDLAGVVCMEANQRLQPEPGAEAEVAALRALAALRLRVKKDTLPARVAEGLFIGGAGAARNLKALRKRGITHIVNAAPAVPCHFRDNPEGVFEYLALPLFDDPDADLLPHIEASNAFITSARARGGAVLVHCYAGQSRSAALVIAYLMKSQGLGLMDAWALTRAGRPCAQPNSGFLRQLALYGKRLAAAGGSSGSGACAPVASVAVEPADSAELALTQ</sequence>
<dbReference type="PROSITE" id="PS00383">
    <property type="entry name" value="TYR_PHOSPHATASE_1"/>
    <property type="match status" value="1"/>
</dbReference>
<proteinExistence type="inferred from homology"/>
<keyword evidence="4" id="KW-0904">Protein phosphatase</keyword>
<keyword evidence="3" id="KW-0378">Hydrolase</keyword>
<dbReference type="Gene3D" id="3.90.190.10">
    <property type="entry name" value="Protein tyrosine phosphatase superfamily"/>
    <property type="match status" value="1"/>
</dbReference>
<evidence type="ECO:0000259" key="6">
    <source>
        <dbReference type="PROSITE" id="PS50056"/>
    </source>
</evidence>
<feature type="domain" description="Tyrosine specific protein phosphatases" evidence="6">
    <location>
        <begin position="144"/>
        <end position="206"/>
    </location>
</feature>
<dbReference type="PRINTS" id="PR01908">
    <property type="entry name" value="ADSPHPHTASE"/>
</dbReference>
<comment type="similarity">
    <text evidence="1">Belongs to the protein-tyrosine phosphatase family. Non-receptor class dual specificity subfamily.</text>
</comment>
<dbReference type="OrthoDB" id="10252009at2759"/>
<evidence type="ECO:0000313" key="8">
    <source>
        <dbReference type="Proteomes" id="UP000239899"/>
    </source>
</evidence>
<accession>A0A2P6TII3</accession>
<dbReference type="PROSITE" id="PS50056">
    <property type="entry name" value="TYR_PHOSPHATASE_2"/>
    <property type="match status" value="1"/>
</dbReference>
<evidence type="ECO:0000256" key="1">
    <source>
        <dbReference type="ARBA" id="ARBA00008601"/>
    </source>
</evidence>
<organism evidence="7 8">
    <name type="scientific">Chlorella sorokiniana</name>
    <name type="common">Freshwater green alga</name>
    <dbReference type="NCBI Taxonomy" id="3076"/>
    <lineage>
        <taxon>Eukaryota</taxon>
        <taxon>Viridiplantae</taxon>
        <taxon>Chlorophyta</taxon>
        <taxon>core chlorophytes</taxon>
        <taxon>Trebouxiophyceae</taxon>
        <taxon>Chlorellales</taxon>
        <taxon>Chlorellaceae</taxon>
        <taxon>Chlorella clade</taxon>
        <taxon>Chlorella</taxon>
    </lineage>
</organism>
<evidence type="ECO:0000256" key="2">
    <source>
        <dbReference type="ARBA" id="ARBA00013064"/>
    </source>
</evidence>
<keyword evidence="8" id="KW-1185">Reference proteome</keyword>
<dbReference type="PROSITE" id="PS50054">
    <property type="entry name" value="TYR_PHOSPHATASE_DUAL"/>
    <property type="match status" value="1"/>
</dbReference>
<dbReference type="GO" id="GO:0005737">
    <property type="term" value="C:cytoplasm"/>
    <property type="evidence" value="ECO:0007669"/>
    <property type="project" value="TreeGrafter"/>
</dbReference>
<dbReference type="GO" id="GO:0008330">
    <property type="term" value="F:protein tyrosine/threonine phosphatase activity"/>
    <property type="evidence" value="ECO:0007669"/>
    <property type="project" value="TreeGrafter"/>
</dbReference>
<gene>
    <name evidence="7" type="ORF">C2E21_7309</name>
</gene>
<evidence type="ECO:0000259" key="5">
    <source>
        <dbReference type="PROSITE" id="PS50054"/>
    </source>
</evidence>
<dbReference type="InterPro" id="IPR000340">
    <property type="entry name" value="Dual-sp_phosphatase_cat-dom"/>
</dbReference>
<evidence type="ECO:0000256" key="4">
    <source>
        <dbReference type="ARBA" id="ARBA00022912"/>
    </source>
</evidence>
<dbReference type="SUPFAM" id="SSF52799">
    <property type="entry name" value="(Phosphotyrosine protein) phosphatases II"/>
    <property type="match status" value="1"/>
</dbReference>
<name>A0A2P6TII3_CHLSO</name>